<dbReference type="EC" id="3.1.1.-" evidence="5"/>
<keyword evidence="3 5" id="KW-0442">Lipid degradation</keyword>
<dbReference type="SUPFAM" id="SSF53474">
    <property type="entry name" value="alpha/beta-Hydrolases"/>
    <property type="match status" value="1"/>
</dbReference>
<accession>A0A5B7B5K6</accession>
<dbReference type="EMBL" id="GHES01033235">
    <property type="protein sequence ID" value="MPA63794.1"/>
    <property type="molecule type" value="Transcribed_RNA"/>
</dbReference>
<evidence type="ECO:0000259" key="6">
    <source>
        <dbReference type="Pfam" id="PF01764"/>
    </source>
</evidence>
<dbReference type="FunFam" id="3.40.50.1820:FF:000065">
    <property type="entry name" value="Phospholipase A1-II 3"/>
    <property type="match status" value="1"/>
</dbReference>
<sequence>MGETQPTWAELLGSKEWEGLLDPLDLTLRKLILQCGDFCQVTYDAFDGDANSKFCGSSRYGKKSIFNRVYLPSASDYQVMAFLFATSSIDVSEAFLIHSLSSEAWDRQSNWMGYIAVTTDQVSKANGRREIYVAWRGTIRTLEWVDVLEAKLVPAKPLLGSSSDSNNDGSEVMEGWLTIYTSNNPNSPFTKTSPQTQVLAKIKELVNQYKDEELSLTFTGHSLGAALAVLSAFDVAQNVGTNIPVTAFVFGCPMLGNKAFCDELKAQQNLRMLHVKNVIDLIPHYPSTLLGYAYVGIEVLINTRKSPFLKSSLNPGDWHNLQGMLHVVAGWNGNDGEFELKVKRSLALVNKSCDFIKDEYLVPGTWWVEKNRGMVLDENGDWVSTPPFEDDKPVPEF</sequence>
<dbReference type="GO" id="GO:0016491">
    <property type="term" value="F:oxidoreductase activity"/>
    <property type="evidence" value="ECO:0007669"/>
    <property type="project" value="UniProtKB-KW"/>
</dbReference>
<dbReference type="GO" id="GO:0016042">
    <property type="term" value="P:lipid catabolic process"/>
    <property type="evidence" value="ECO:0007669"/>
    <property type="project" value="UniProtKB-UniRule"/>
</dbReference>
<comment type="function">
    <text evidence="5">Acylhydrolase that catalyzes the hydrolysis of phospholipids at the sn-1 position.</text>
</comment>
<dbReference type="GO" id="GO:0008970">
    <property type="term" value="F:phospholipase A1 activity"/>
    <property type="evidence" value="ECO:0007669"/>
    <property type="project" value="UniProtKB-UniRule"/>
</dbReference>
<feature type="domain" description="Fungal lipase-type" evidence="6">
    <location>
        <begin position="132"/>
        <end position="287"/>
    </location>
</feature>
<dbReference type="Pfam" id="PF01764">
    <property type="entry name" value="Lipase_3"/>
    <property type="match status" value="1"/>
</dbReference>
<dbReference type="GO" id="GO:0005737">
    <property type="term" value="C:cytoplasm"/>
    <property type="evidence" value="ECO:0007669"/>
    <property type="project" value="UniProtKB-ARBA"/>
</dbReference>
<evidence type="ECO:0000256" key="3">
    <source>
        <dbReference type="ARBA" id="ARBA00022963"/>
    </source>
</evidence>
<evidence type="ECO:0000256" key="5">
    <source>
        <dbReference type="RuleBase" id="RU367093"/>
    </source>
</evidence>
<dbReference type="PANTHER" id="PTHR31828">
    <property type="entry name" value="PHOSPHOLIPASE A1-IIGAMMA"/>
    <property type="match status" value="1"/>
</dbReference>
<name>A0A5B7B5K6_DAVIN</name>
<dbReference type="PANTHER" id="PTHR31828:SF10">
    <property type="entry name" value="PHOSPHOLIPASE A1-IIDELTA"/>
    <property type="match status" value="1"/>
</dbReference>
<comment type="similarity">
    <text evidence="1 5">Belongs to the AB hydrolase superfamily. Lipase family.</text>
</comment>
<keyword evidence="4 5" id="KW-0443">Lipid metabolism</keyword>
<dbReference type="CDD" id="cd00519">
    <property type="entry name" value="Lipase_3"/>
    <property type="match status" value="1"/>
</dbReference>
<dbReference type="AlphaFoldDB" id="A0A5B7B5K6"/>
<keyword evidence="2 5" id="KW-0378">Hydrolase</keyword>
<dbReference type="InterPro" id="IPR033556">
    <property type="entry name" value="PLA"/>
</dbReference>
<evidence type="ECO:0000256" key="2">
    <source>
        <dbReference type="ARBA" id="ARBA00022801"/>
    </source>
</evidence>
<dbReference type="InterPro" id="IPR002921">
    <property type="entry name" value="Fungal_lipase-type"/>
</dbReference>
<organism evidence="7">
    <name type="scientific">Davidia involucrata</name>
    <name type="common">Dove tree</name>
    <dbReference type="NCBI Taxonomy" id="16924"/>
    <lineage>
        <taxon>Eukaryota</taxon>
        <taxon>Viridiplantae</taxon>
        <taxon>Streptophyta</taxon>
        <taxon>Embryophyta</taxon>
        <taxon>Tracheophyta</taxon>
        <taxon>Spermatophyta</taxon>
        <taxon>Magnoliopsida</taxon>
        <taxon>eudicotyledons</taxon>
        <taxon>Gunneridae</taxon>
        <taxon>Pentapetalae</taxon>
        <taxon>asterids</taxon>
        <taxon>Cornales</taxon>
        <taxon>Nyssaceae</taxon>
        <taxon>Davidia</taxon>
    </lineage>
</organism>
<dbReference type="InterPro" id="IPR029058">
    <property type="entry name" value="AB_hydrolase_fold"/>
</dbReference>
<proteinExistence type="inferred from homology"/>
<evidence type="ECO:0000256" key="1">
    <source>
        <dbReference type="ARBA" id="ARBA00010701"/>
    </source>
</evidence>
<evidence type="ECO:0000256" key="4">
    <source>
        <dbReference type="ARBA" id="ARBA00023098"/>
    </source>
</evidence>
<keyword evidence="7" id="KW-0560">Oxidoreductase</keyword>
<dbReference type="Gene3D" id="3.40.50.1820">
    <property type="entry name" value="alpha/beta hydrolase"/>
    <property type="match status" value="1"/>
</dbReference>
<gene>
    <name evidence="7" type="ORF">Din_033235</name>
</gene>
<reference evidence="7" key="1">
    <citation type="submission" date="2019-08" db="EMBL/GenBank/DDBJ databases">
        <title>Reference gene set and small RNA set construction with multiple tissues from Davidia involucrata Baill.</title>
        <authorList>
            <person name="Yang H."/>
            <person name="Zhou C."/>
            <person name="Li G."/>
            <person name="Wang J."/>
            <person name="Gao P."/>
            <person name="Wang M."/>
            <person name="Wang R."/>
            <person name="Zhao Y."/>
        </authorList>
    </citation>
    <scope>NUCLEOTIDE SEQUENCE</scope>
    <source>
        <tissue evidence="7">Mixed with DoveR01_LX</tissue>
    </source>
</reference>
<protein>
    <recommendedName>
        <fullName evidence="5">Phospholipase A1</fullName>
        <ecNumber evidence="5">3.1.1.-</ecNumber>
    </recommendedName>
</protein>
<evidence type="ECO:0000313" key="7">
    <source>
        <dbReference type="EMBL" id="MPA63794.1"/>
    </source>
</evidence>